<dbReference type="InterPro" id="IPR036291">
    <property type="entry name" value="NAD(P)-bd_dom_sf"/>
</dbReference>
<dbReference type="InterPro" id="IPR002347">
    <property type="entry name" value="SDR_fam"/>
</dbReference>
<evidence type="ECO:0000313" key="5">
    <source>
        <dbReference type="Proteomes" id="UP000632138"/>
    </source>
</evidence>
<dbReference type="PROSITE" id="PS00061">
    <property type="entry name" value="ADH_SHORT"/>
    <property type="match status" value="1"/>
</dbReference>
<dbReference type="CDD" id="cd05374">
    <property type="entry name" value="17beta-HSD-like_SDR_c"/>
    <property type="match status" value="1"/>
</dbReference>
<dbReference type="RefSeq" id="WP_203378862.1">
    <property type="nucleotide sequence ID" value="NZ_JAENHP010000008.1"/>
</dbReference>
<dbReference type="PRINTS" id="PR00080">
    <property type="entry name" value="SDRFAMILY"/>
</dbReference>
<reference evidence="4 5" key="1">
    <citation type="submission" date="2021-01" db="EMBL/GenBank/DDBJ databases">
        <title>Actinoplanes sp. nov. LDG1-06 isolated from lichen.</title>
        <authorList>
            <person name="Saeng-In P."/>
            <person name="Phongsopitanun W."/>
            <person name="Kanchanasin P."/>
            <person name="Yuki M."/>
            <person name="Kudo T."/>
            <person name="Ohkuma M."/>
            <person name="Tanasupawat S."/>
        </authorList>
    </citation>
    <scope>NUCLEOTIDE SEQUENCE [LARGE SCALE GENOMIC DNA]</scope>
    <source>
        <strain evidence="4 5">LDG1-06</strain>
    </source>
</reference>
<dbReference type="SUPFAM" id="SSF51735">
    <property type="entry name" value="NAD(P)-binding Rossmann-fold domains"/>
    <property type="match status" value="1"/>
</dbReference>
<dbReference type="PANTHER" id="PTHR43976">
    <property type="entry name" value="SHORT CHAIN DEHYDROGENASE"/>
    <property type="match status" value="1"/>
</dbReference>
<dbReference type="InterPro" id="IPR051911">
    <property type="entry name" value="SDR_oxidoreductase"/>
</dbReference>
<keyword evidence="5" id="KW-1185">Reference proteome</keyword>
<dbReference type="Pfam" id="PF00106">
    <property type="entry name" value="adh_short"/>
    <property type="match status" value="1"/>
</dbReference>
<dbReference type="SMART" id="SM00822">
    <property type="entry name" value="PKS_KR"/>
    <property type="match status" value="1"/>
</dbReference>
<evidence type="ECO:0000256" key="2">
    <source>
        <dbReference type="RuleBase" id="RU000363"/>
    </source>
</evidence>
<proteinExistence type="inferred from homology"/>
<dbReference type="PRINTS" id="PR00081">
    <property type="entry name" value="GDHRDH"/>
</dbReference>
<sequence>MSKRVVLVTGASSGFGRLTVEALARRGHTVFAGLRDVTGRNAKAAAELAEVAGSLHVVEIDVTDQDSADRAVREIIDAAGRIDVVVNNAGMIFPGPLEAFTAEEGQRQFDVNVLGALRVNRAALPHLRAQGSGRLIQIGSVGGLVTTPFTGLYAASKAALESLTAAWRHELAPYGIESVIVDAASYPTNIGLNAAMPADSARLAVYGEAFAGFTNAIVARSAEVGGDAGEVAEAVVELVEGTGHQLRKLVAPASQLEPLRTLDRVSAETSERVGAAMGVAAFMTR</sequence>
<dbReference type="PANTHER" id="PTHR43976:SF9">
    <property type="entry name" value="OXIDOREDUCTASE"/>
    <property type="match status" value="1"/>
</dbReference>
<feature type="domain" description="Ketoreductase" evidence="3">
    <location>
        <begin position="4"/>
        <end position="186"/>
    </location>
</feature>
<comment type="similarity">
    <text evidence="1 2">Belongs to the short-chain dehydrogenases/reductases (SDR) family.</text>
</comment>
<accession>A0ABS2AGA3</accession>
<dbReference type="InterPro" id="IPR057326">
    <property type="entry name" value="KR_dom"/>
</dbReference>
<evidence type="ECO:0000256" key="1">
    <source>
        <dbReference type="ARBA" id="ARBA00006484"/>
    </source>
</evidence>
<dbReference type="InterPro" id="IPR020904">
    <property type="entry name" value="Sc_DH/Rdtase_CS"/>
</dbReference>
<organism evidence="4 5">
    <name type="scientific">Paractinoplanes ovalisporus</name>
    <dbReference type="NCBI Taxonomy" id="2810368"/>
    <lineage>
        <taxon>Bacteria</taxon>
        <taxon>Bacillati</taxon>
        <taxon>Actinomycetota</taxon>
        <taxon>Actinomycetes</taxon>
        <taxon>Micromonosporales</taxon>
        <taxon>Micromonosporaceae</taxon>
        <taxon>Paractinoplanes</taxon>
    </lineage>
</organism>
<dbReference type="Gene3D" id="3.40.50.720">
    <property type="entry name" value="NAD(P)-binding Rossmann-like Domain"/>
    <property type="match status" value="1"/>
</dbReference>
<protein>
    <submittedName>
        <fullName evidence="4">SDR family oxidoreductase</fullName>
    </submittedName>
</protein>
<gene>
    <name evidence="4" type="ORF">JIG36_25180</name>
</gene>
<comment type="caution">
    <text evidence="4">The sequence shown here is derived from an EMBL/GenBank/DDBJ whole genome shotgun (WGS) entry which is preliminary data.</text>
</comment>
<evidence type="ECO:0000259" key="3">
    <source>
        <dbReference type="SMART" id="SM00822"/>
    </source>
</evidence>
<dbReference type="Proteomes" id="UP000632138">
    <property type="component" value="Unassembled WGS sequence"/>
</dbReference>
<dbReference type="EMBL" id="JAENHP010000008">
    <property type="protein sequence ID" value="MBM2618856.1"/>
    <property type="molecule type" value="Genomic_DNA"/>
</dbReference>
<evidence type="ECO:0000313" key="4">
    <source>
        <dbReference type="EMBL" id="MBM2618856.1"/>
    </source>
</evidence>
<name>A0ABS2AGA3_9ACTN</name>